<evidence type="ECO:0000256" key="2">
    <source>
        <dbReference type="ARBA" id="ARBA00022490"/>
    </source>
</evidence>
<dbReference type="InterPro" id="IPR057746">
    <property type="entry name" value="CpnT-like_N"/>
</dbReference>
<feature type="domain" description="Outer membrane channel protein CpnT-like N-terminal" evidence="5">
    <location>
        <begin position="17"/>
        <end position="141"/>
    </location>
</feature>
<name>A0A3D9ZY34_9ACTN</name>
<evidence type="ECO:0000313" key="7">
    <source>
        <dbReference type="Proteomes" id="UP000256913"/>
    </source>
</evidence>
<dbReference type="AlphaFoldDB" id="A0A3D9ZY34"/>
<accession>A0A3D9ZY34</accession>
<evidence type="ECO:0000256" key="4">
    <source>
        <dbReference type="SAM" id="Phobius"/>
    </source>
</evidence>
<keyword evidence="7" id="KW-1185">Reference proteome</keyword>
<keyword evidence="2" id="KW-0963">Cytoplasm</keyword>
<dbReference type="InterPro" id="IPR044159">
    <property type="entry name" value="IQM"/>
</dbReference>
<dbReference type="PANTHER" id="PTHR31250">
    <property type="entry name" value="IQ DOMAIN-CONTAINING PROTEIN IQM3"/>
    <property type="match status" value="1"/>
</dbReference>
<evidence type="ECO:0000256" key="3">
    <source>
        <dbReference type="SAM" id="MobiDB-lite"/>
    </source>
</evidence>
<protein>
    <recommendedName>
        <fullName evidence="5">Outer membrane channel protein CpnT-like N-terminal domain-containing protein</fullName>
    </recommendedName>
</protein>
<dbReference type="PANTHER" id="PTHR31250:SF27">
    <property type="entry name" value="IQ DOMAIN-CONTAINING PROTEIN IQM5"/>
    <property type="match status" value="1"/>
</dbReference>
<keyword evidence="4" id="KW-0472">Membrane</keyword>
<proteinExistence type="predicted"/>
<dbReference type="Pfam" id="PF25547">
    <property type="entry name" value="WXG100_2"/>
    <property type="match status" value="1"/>
</dbReference>
<evidence type="ECO:0000313" key="6">
    <source>
        <dbReference type="EMBL" id="REG02032.1"/>
    </source>
</evidence>
<comment type="subcellular location">
    <subcellularLocation>
        <location evidence="1">Cytoplasm</location>
    </subcellularLocation>
</comment>
<keyword evidence="4" id="KW-1133">Transmembrane helix</keyword>
<evidence type="ECO:0000256" key="1">
    <source>
        <dbReference type="ARBA" id="ARBA00004496"/>
    </source>
</evidence>
<dbReference type="RefSeq" id="WP_203784264.1">
    <property type="nucleotide sequence ID" value="NZ_BONB01000069.1"/>
</dbReference>
<evidence type="ECO:0000259" key="5">
    <source>
        <dbReference type="Pfam" id="PF25547"/>
    </source>
</evidence>
<keyword evidence="4" id="KW-0812">Transmembrane</keyword>
<organism evidence="6 7">
    <name type="scientific">Asanoa ferruginea</name>
    <dbReference type="NCBI Taxonomy" id="53367"/>
    <lineage>
        <taxon>Bacteria</taxon>
        <taxon>Bacillati</taxon>
        <taxon>Actinomycetota</taxon>
        <taxon>Actinomycetes</taxon>
        <taxon>Micromonosporales</taxon>
        <taxon>Micromonosporaceae</taxon>
        <taxon>Asanoa</taxon>
    </lineage>
</organism>
<feature type="region of interest" description="Disordered" evidence="3">
    <location>
        <begin position="182"/>
        <end position="208"/>
    </location>
</feature>
<reference evidence="6 7" key="1">
    <citation type="submission" date="2018-08" db="EMBL/GenBank/DDBJ databases">
        <title>Sequencing the genomes of 1000 actinobacteria strains.</title>
        <authorList>
            <person name="Klenk H.-P."/>
        </authorList>
    </citation>
    <scope>NUCLEOTIDE SEQUENCE [LARGE SCALE GENOMIC DNA]</scope>
    <source>
        <strain evidence="6 7">DSM 44099</strain>
    </source>
</reference>
<dbReference type="GO" id="GO:0005737">
    <property type="term" value="C:cytoplasm"/>
    <property type="evidence" value="ECO:0007669"/>
    <property type="project" value="UniProtKB-SubCell"/>
</dbReference>
<dbReference type="EMBL" id="QUMQ01000001">
    <property type="protein sequence ID" value="REG02032.1"/>
    <property type="molecule type" value="Genomic_DNA"/>
</dbReference>
<comment type="caution">
    <text evidence="6">The sequence shown here is derived from an EMBL/GenBank/DDBJ whole genome shotgun (WGS) entry which is preliminary data.</text>
</comment>
<sequence>MGLQLPSELAEALGWVGFTWPTADEELLFQASQMWMTFAGQLRASAGQADAGAAQVFSTNSGDDVTAFSDLWRGEEGAPRRIADGAEAAELIGMALLVMAIITLTQKILVIVQLTILVVQVAIAVAAAVPTLGASMAEVPISIGIARAAIQRITKEVVEKVTKEIIPRLLKRAKTLLRRFTRKGKGPGGRVPRPRGGVPGPHTTPRYHNTKPMLDKYKNEHLPGGGPFATPVRRLSPEELEQHRVFIDDNGIMRSAKDGKPFDTQNSNTAFSGNNQAIFVMDKNGNMYASTYQKVGDFHHSTLGGGQPVASAGELVVKDGKVIEATARSGHYQPDPSHMANLDAEFKRNGLTNVPIKGWDGGRLF</sequence>
<feature type="transmembrane region" description="Helical" evidence="4">
    <location>
        <begin position="108"/>
        <end position="129"/>
    </location>
</feature>
<dbReference type="Proteomes" id="UP000256913">
    <property type="component" value="Unassembled WGS sequence"/>
</dbReference>
<gene>
    <name evidence="6" type="ORF">DFJ67_8123</name>
</gene>